<sequence>MVCLTRNLLLPVKFAVIQFLCHLSATVVSVSADNSKLALSFSGCGFLGTYHFGVLTCLSKNRPDLNKRVARCAGASSGSLVAAVSVLAPEKIEDGLDKMYSLAKEVSSLRFGAWTSGFRLSEKLASIVEAFIPDDISRAQDNLYISLTRRRDYKNVLVSHFVSRSHLMDCLFASCYIPMYSMGLDFNAPRPLIDDEVYIDGGYTNNLPVFLDIPTITISPFSGNAMVSPKDEGSIVPLMDLNFRFGTQEFKVNMNNLWRGRQALFPPSVEVLRDYYYKGYEDMLDFLSKNNLTLNGF</sequence>
<dbReference type="EMBL" id="UXUI01009246">
    <property type="protein sequence ID" value="VDD93319.1"/>
    <property type="molecule type" value="Genomic_DNA"/>
</dbReference>
<dbReference type="SUPFAM" id="SSF52151">
    <property type="entry name" value="FabD/lysophospholipase-like"/>
    <property type="match status" value="1"/>
</dbReference>
<evidence type="ECO:0000313" key="4">
    <source>
        <dbReference type="EMBL" id="VDD93319.1"/>
    </source>
</evidence>
<dbReference type="Gene3D" id="3.40.1090.10">
    <property type="entry name" value="Cytosolic phospholipase A2 catalytic domain"/>
    <property type="match status" value="1"/>
</dbReference>
<proteinExistence type="predicted"/>
<evidence type="ECO:0000313" key="5">
    <source>
        <dbReference type="Proteomes" id="UP000274131"/>
    </source>
</evidence>
<dbReference type="PANTHER" id="PTHR12406">
    <property type="entry name" value="CALCIUM-INDEPENDENT PHOSPHOLIPASE A2 IPLA2 -RELATED"/>
    <property type="match status" value="1"/>
</dbReference>
<dbReference type="PANTHER" id="PTHR12406:SF38">
    <property type="entry name" value="PNPLA DOMAIN-CONTAINING PROTEIN"/>
    <property type="match status" value="1"/>
</dbReference>
<dbReference type="STRING" id="51028.A0A0N4VDB1"/>
<dbReference type="GO" id="GO:0019433">
    <property type="term" value="P:triglyceride catabolic process"/>
    <property type="evidence" value="ECO:0007669"/>
    <property type="project" value="TreeGrafter"/>
</dbReference>
<dbReference type="GO" id="GO:0016020">
    <property type="term" value="C:membrane"/>
    <property type="evidence" value="ECO:0007669"/>
    <property type="project" value="TreeGrafter"/>
</dbReference>
<feature type="short sequence motif" description="DGA/G" evidence="2">
    <location>
        <begin position="200"/>
        <end position="202"/>
    </location>
</feature>
<dbReference type="GO" id="GO:0004806">
    <property type="term" value="F:triacylglycerol lipase activity"/>
    <property type="evidence" value="ECO:0007669"/>
    <property type="project" value="TreeGrafter"/>
</dbReference>
<dbReference type="GO" id="GO:0055088">
    <property type="term" value="P:lipid homeostasis"/>
    <property type="evidence" value="ECO:0007669"/>
    <property type="project" value="TreeGrafter"/>
</dbReference>
<feature type="active site" description="Proton acceptor" evidence="2">
    <location>
        <position position="200"/>
    </location>
</feature>
<keyword evidence="1 2" id="KW-0443">Lipid metabolism</keyword>
<dbReference type="GO" id="GO:0005811">
    <property type="term" value="C:lipid droplet"/>
    <property type="evidence" value="ECO:0007669"/>
    <property type="project" value="TreeGrafter"/>
</dbReference>
<evidence type="ECO:0000313" key="6">
    <source>
        <dbReference type="WBParaSite" id="EVEC_0000858601-mRNA-1"/>
    </source>
</evidence>
<dbReference type="GO" id="GO:0005737">
    <property type="term" value="C:cytoplasm"/>
    <property type="evidence" value="ECO:0007669"/>
    <property type="project" value="TreeGrafter"/>
</dbReference>
<accession>A0A0N4VDB1</accession>
<dbReference type="Pfam" id="PF01734">
    <property type="entry name" value="Patatin"/>
    <property type="match status" value="1"/>
</dbReference>
<protein>
    <submittedName>
        <fullName evidence="6">PNPLA domain-containing protein</fullName>
    </submittedName>
</protein>
<reference evidence="4 5" key="2">
    <citation type="submission" date="2018-10" db="EMBL/GenBank/DDBJ databases">
        <authorList>
            <consortium name="Pathogen Informatics"/>
        </authorList>
    </citation>
    <scope>NUCLEOTIDE SEQUENCE [LARGE SCALE GENOMIC DNA]</scope>
</reference>
<keyword evidence="2" id="KW-0442">Lipid degradation</keyword>
<name>A0A0N4VDB1_ENTVE</name>
<evidence type="ECO:0000259" key="3">
    <source>
        <dbReference type="PROSITE" id="PS51635"/>
    </source>
</evidence>
<feature type="active site" description="Nucleophile" evidence="2">
    <location>
        <position position="76"/>
    </location>
</feature>
<organism evidence="6">
    <name type="scientific">Enterobius vermicularis</name>
    <name type="common">Human pinworm</name>
    <dbReference type="NCBI Taxonomy" id="51028"/>
    <lineage>
        <taxon>Eukaryota</taxon>
        <taxon>Metazoa</taxon>
        <taxon>Ecdysozoa</taxon>
        <taxon>Nematoda</taxon>
        <taxon>Chromadorea</taxon>
        <taxon>Rhabditida</taxon>
        <taxon>Spirurina</taxon>
        <taxon>Oxyuridomorpha</taxon>
        <taxon>Oxyuroidea</taxon>
        <taxon>Oxyuridae</taxon>
        <taxon>Enterobius</taxon>
    </lineage>
</organism>
<dbReference type="Proteomes" id="UP000274131">
    <property type="component" value="Unassembled WGS sequence"/>
</dbReference>
<feature type="domain" description="PNPLA" evidence="3">
    <location>
        <begin position="39"/>
        <end position="213"/>
    </location>
</feature>
<dbReference type="InterPro" id="IPR002641">
    <property type="entry name" value="PNPLA_dom"/>
</dbReference>
<dbReference type="OrthoDB" id="197155at2759"/>
<keyword evidence="5" id="KW-1185">Reference proteome</keyword>
<reference evidence="6" key="1">
    <citation type="submission" date="2017-02" db="UniProtKB">
        <authorList>
            <consortium name="WormBaseParasite"/>
        </authorList>
    </citation>
    <scope>IDENTIFICATION</scope>
</reference>
<dbReference type="InterPro" id="IPR033562">
    <property type="entry name" value="PLPL"/>
</dbReference>
<dbReference type="WBParaSite" id="EVEC_0000858601-mRNA-1">
    <property type="protein sequence ID" value="EVEC_0000858601-mRNA-1"/>
    <property type="gene ID" value="EVEC_0000858601"/>
</dbReference>
<keyword evidence="2" id="KW-0378">Hydrolase</keyword>
<feature type="short sequence motif" description="GXGXXG" evidence="2">
    <location>
        <begin position="43"/>
        <end position="48"/>
    </location>
</feature>
<gene>
    <name evidence="4" type="ORF">EVEC_LOCUS8070</name>
</gene>
<evidence type="ECO:0000256" key="2">
    <source>
        <dbReference type="PROSITE-ProRule" id="PRU01161"/>
    </source>
</evidence>
<dbReference type="AlphaFoldDB" id="A0A0N4VDB1"/>
<dbReference type="InterPro" id="IPR016035">
    <property type="entry name" value="Acyl_Trfase/lysoPLipase"/>
</dbReference>
<feature type="short sequence motif" description="GXSXG" evidence="2">
    <location>
        <begin position="74"/>
        <end position="78"/>
    </location>
</feature>
<dbReference type="PROSITE" id="PS51635">
    <property type="entry name" value="PNPLA"/>
    <property type="match status" value="1"/>
</dbReference>
<evidence type="ECO:0000256" key="1">
    <source>
        <dbReference type="ARBA" id="ARBA00023098"/>
    </source>
</evidence>